<geneLocation type="plasmid" evidence="2">
    <name>pEklund2B</name>
</geneLocation>
<reference evidence="3" key="1">
    <citation type="journal article" date="2014" name="Genome Biol. Evol.">
        <title>Three classes of plasmid (47-63 kb) carry the type B neurotoxin gene cluster of group II Clostridium botulinum.</title>
        <authorList>
            <person name="Carter A.T."/>
            <person name="Austin J.W."/>
            <person name="Weedmark K.A."/>
            <person name="Corbett C."/>
            <person name="Peck M.W."/>
        </authorList>
    </citation>
    <scope>NUCLEOTIDE SEQUENCE</scope>
    <source>
        <strain evidence="3">Colworth BL151</strain>
        <strain evidence="2">Eklund2B</strain>
        <strain evidence="4">IFR_05/025</strain>
        <plasmid evidence="4">p05/025</plasmid>
        <plasmid evidence="3">pBL151</plasmid>
        <plasmid evidence="2">pEklund2B</plasmid>
    </source>
</reference>
<evidence type="ECO:0000313" key="2">
    <source>
        <dbReference type="EMBL" id="AIW54489.1"/>
    </source>
</evidence>
<keyword evidence="1" id="KW-1133">Transmembrane helix</keyword>
<evidence type="ECO:0000313" key="4">
    <source>
        <dbReference type="EMBL" id="AIW54793.1"/>
    </source>
</evidence>
<name>A0A0A0UTF3_CLOBO</name>
<geneLocation type="plasmid" evidence="4">
    <name>p05/025</name>
</geneLocation>
<feature type="transmembrane region" description="Helical" evidence="1">
    <location>
        <begin position="51"/>
        <end position="72"/>
    </location>
</feature>
<accession>A0A0A0UTF3</accession>
<sequence>MDVINQLVQLGNEVVKWIQTLGVPSCAIALGVGGIQQIFGGAEGARKARPWYTGAGLGLLVILGASAIAAFLSTKITF</sequence>
<dbReference type="AlphaFoldDB" id="A0A0A0UTF3"/>
<feature type="transmembrane region" description="Helical" evidence="1">
    <location>
        <begin position="17"/>
        <end position="39"/>
    </location>
</feature>
<geneLocation type="plasmid" evidence="3">
    <name>pBL151</name>
</geneLocation>
<dbReference type="EMBL" id="KJ776581">
    <property type="protein sequence ID" value="AIW54793.1"/>
    <property type="molecule type" value="Genomic_DNA"/>
</dbReference>
<dbReference type="RefSeq" id="WP_012431104.1">
    <property type="nucleotide sequence ID" value="NZ_JACBEJ010000007.1"/>
</dbReference>
<keyword evidence="1" id="KW-0812">Transmembrane</keyword>
<organism evidence="3">
    <name type="scientific">Clostridium botulinum</name>
    <dbReference type="NCBI Taxonomy" id="1491"/>
    <lineage>
        <taxon>Bacteria</taxon>
        <taxon>Bacillati</taxon>
        <taxon>Bacillota</taxon>
        <taxon>Clostridia</taxon>
        <taxon>Eubacteriales</taxon>
        <taxon>Clostridiaceae</taxon>
        <taxon>Clostridium</taxon>
    </lineage>
</organism>
<evidence type="ECO:0000256" key="1">
    <source>
        <dbReference type="SAM" id="Phobius"/>
    </source>
</evidence>
<proteinExistence type="predicted"/>
<evidence type="ECO:0000313" key="3">
    <source>
        <dbReference type="EMBL" id="AIW54543.1"/>
    </source>
</evidence>
<keyword evidence="1" id="KW-0472">Membrane</keyword>
<protein>
    <submittedName>
        <fullName evidence="3">Uncharacterized protein</fullName>
    </submittedName>
</protein>
<keyword evidence="3" id="KW-0614">Plasmid</keyword>
<dbReference type="EMBL" id="KJ776577">
    <property type="protein sequence ID" value="AIW54543.1"/>
    <property type="molecule type" value="Genomic_DNA"/>
</dbReference>
<dbReference type="EMBL" id="KJ776576">
    <property type="protein sequence ID" value="AIW54489.1"/>
    <property type="molecule type" value="Genomic_DNA"/>
</dbReference>